<name>A0A8J4QXN8_9ROSI</name>
<sequence length="95" mass="10610">MVNDLAFSNRNRQLSIISCGEDRTIKVWDAVTGNNLYTLEGHEAPVYSVCPHPKFIISVDIDTITAVQELTMSLGANLAREWPTVLTGHAIHMWD</sequence>
<feature type="repeat" description="WD" evidence="1">
    <location>
        <begin position="1"/>
        <end position="38"/>
    </location>
</feature>
<comment type="caution">
    <text evidence="2">The sequence shown here is derived from an EMBL/GenBank/DDBJ whole genome shotgun (WGS) entry which is preliminary data.</text>
</comment>
<evidence type="ECO:0000256" key="1">
    <source>
        <dbReference type="PROSITE-ProRule" id="PRU00221"/>
    </source>
</evidence>
<dbReference type="Gene3D" id="2.130.10.10">
    <property type="entry name" value="YVTN repeat-like/Quinoprotein amine dehydrogenase"/>
    <property type="match status" value="1"/>
</dbReference>
<proteinExistence type="predicted"/>
<accession>A0A8J4QXN8</accession>
<dbReference type="Proteomes" id="UP000737018">
    <property type="component" value="Unassembled WGS sequence"/>
</dbReference>
<gene>
    <name evidence="2" type="ORF">CMV_014607</name>
</gene>
<dbReference type="PANTHER" id="PTHR44083">
    <property type="entry name" value="TOPLESS-RELATED PROTEIN 1-RELATED"/>
    <property type="match status" value="1"/>
</dbReference>
<dbReference type="InterPro" id="IPR036322">
    <property type="entry name" value="WD40_repeat_dom_sf"/>
</dbReference>
<dbReference type="AlphaFoldDB" id="A0A8J4QXN8"/>
<keyword evidence="1" id="KW-0853">WD repeat</keyword>
<evidence type="ECO:0000313" key="2">
    <source>
        <dbReference type="EMBL" id="KAF3960708.1"/>
    </source>
</evidence>
<dbReference type="GO" id="GO:0006355">
    <property type="term" value="P:regulation of DNA-templated transcription"/>
    <property type="evidence" value="ECO:0007669"/>
    <property type="project" value="InterPro"/>
</dbReference>
<dbReference type="EMBL" id="JRKL02002054">
    <property type="protein sequence ID" value="KAF3960708.1"/>
    <property type="molecule type" value="Genomic_DNA"/>
</dbReference>
<dbReference type="InterPro" id="IPR015943">
    <property type="entry name" value="WD40/YVTN_repeat-like_dom_sf"/>
</dbReference>
<reference evidence="2" key="1">
    <citation type="submission" date="2020-03" db="EMBL/GenBank/DDBJ databases">
        <title>Castanea mollissima Vanexum genome sequencing.</title>
        <authorList>
            <person name="Staton M."/>
        </authorList>
    </citation>
    <scope>NUCLEOTIDE SEQUENCE</scope>
    <source>
        <tissue evidence="2">Leaf</tissue>
    </source>
</reference>
<dbReference type="OrthoDB" id="1692469at2759"/>
<dbReference type="PANTHER" id="PTHR44083:SF35">
    <property type="entry name" value="TOPLESS-RELATED PROTEIN 4-LIKE ISOFORM X1"/>
    <property type="match status" value="1"/>
</dbReference>
<protein>
    <submittedName>
        <fullName evidence="2">Uncharacterized protein</fullName>
    </submittedName>
</protein>
<dbReference type="SUPFAM" id="SSF50978">
    <property type="entry name" value="WD40 repeat-like"/>
    <property type="match status" value="1"/>
</dbReference>
<dbReference type="Pfam" id="PF00400">
    <property type="entry name" value="WD40"/>
    <property type="match status" value="2"/>
</dbReference>
<evidence type="ECO:0000313" key="3">
    <source>
        <dbReference type="Proteomes" id="UP000737018"/>
    </source>
</evidence>
<dbReference type="InterPro" id="IPR027728">
    <property type="entry name" value="Topless_fam"/>
</dbReference>
<dbReference type="PROSITE" id="PS50082">
    <property type="entry name" value="WD_REPEATS_2"/>
    <property type="match status" value="1"/>
</dbReference>
<dbReference type="InterPro" id="IPR001680">
    <property type="entry name" value="WD40_rpt"/>
</dbReference>
<keyword evidence="3" id="KW-1185">Reference proteome</keyword>
<organism evidence="2 3">
    <name type="scientific">Castanea mollissima</name>
    <name type="common">Chinese chestnut</name>
    <dbReference type="NCBI Taxonomy" id="60419"/>
    <lineage>
        <taxon>Eukaryota</taxon>
        <taxon>Viridiplantae</taxon>
        <taxon>Streptophyta</taxon>
        <taxon>Embryophyta</taxon>
        <taxon>Tracheophyta</taxon>
        <taxon>Spermatophyta</taxon>
        <taxon>Magnoliopsida</taxon>
        <taxon>eudicotyledons</taxon>
        <taxon>Gunneridae</taxon>
        <taxon>Pentapetalae</taxon>
        <taxon>rosids</taxon>
        <taxon>fabids</taxon>
        <taxon>Fagales</taxon>
        <taxon>Fagaceae</taxon>
        <taxon>Castanea</taxon>
    </lineage>
</organism>